<dbReference type="EMBL" id="CP069127">
    <property type="protein sequence ID" value="QRG66705.1"/>
    <property type="molecule type" value="Genomic_DNA"/>
</dbReference>
<dbReference type="PRINTS" id="PR00081">
    <property type="entry name" value="GDHRDH"/>
</dbReference>
<accession>A0ABX7FLI9</accession>
<dbReference type="InterPro" id="IPR051122">
    <property type="entry name" value="SDR_DHRS6-like"/>
</dbReference>
<evidence type="ECO:0000256" key="1">
    <source>
        <dbReference type="ARBA" id="ARBA00006484"/>
    </source>
</evidence>
<evidence type="ECO:0000313" key="4">
    <source>
        <dbReference type="Proteomes" id="UP000596248"/>
    </source>
</evidence>
<dbReference type="Gene3D" id="3.40.50.720">
    <property type="entry name" value="NAD(P)-binding Rossmann-like Domain"/>
    <property type="match status" value="1"/>
</dbReference>
<dbReference type="InterPro" id="IPR036291">
    <property type="entry name" value="NAD(P)-bd_dom_sf"/>
</dbReference>
<evidence type="ECO:0000313" key="3">
    <source>
        <dbReference type="EMBL" id="QRG66705.1"/>
    </source>
</evidence>
<dbReference type="PANTHER" id="PTHR43477:SF1">
    <property type="entry name" value="DIHYDROANTICAPSIN 7-DEHYDROGENASE"/>
    <property type="match status" value="1"/>
</dbReference>
<dbReference type="PANTHER" id="PTHR43477">
    <property type="entry name" value="DIHYDROANTICAPSIN 7-DEHYDROGENASE"/>
    <property type="match status" value="1"/>
</dbReference>
<dbReference type="RefSeq" id="WP_203353770.1">
    <property type="nucleotide sequence ID" value="NZ_CP069127.1"/>
</dbReference>
<dbReference type="Pfam" id="PF13561">
    <property type="entry name" value="adh_short_C2"/>
    <property type="match status" value="1"/>
</dbReference>
<evidence type="ECO:0000256" key="2">
    <source>
        <dbReference type="ARBA" id="ARBA00023002"/>
    </source>
</evidence>
<gene>
    <name evidence="3" type="ORF">JNE38_24870</name>
</gene>
<dbReference type="SUPFAM" id="SSF51735">
    <property type="entry name" value="NAD(P)-binding Rossmann-fold domains"/>
    <property type="match status" value="1"/>
</dbReference>
<sequence>MTRLAGKVAVVTGAASGIGEAIARRLVREGAFVAVCDLDGHRGPEVAAALEQEESGAQFFSLDVSQEEQVRSVLQEIADRYQKIDIMVNNAGIGKAGTVLEQTEAEWDAMMSVNAKGAFFGCKYAVRQMLMQKDRGSIINIASVAGMVGVLNRAGYCASKAAIVGLTKSVASDFAEAGIRVNAISPGTVDSPWIQKILAGQPEPEVARSQMEQRQPIGRMGTPEEIAHLVCFLASDEASFITGSNYVADGGLTAR</sequence>
<organism evidence="3 4">
    <name type="scientific">Brevibacillus choshinensis</name>
    <dbReference type="NCBI Taxonomy" id="54911"/>
    <lineage>
        <taxon>Bacteria</taxon>
        <taxon>Bacillati</taxon>
        <taxon>Bacillota</taxon>
        <taxon>Bacilli</taxon>
        <taxon>Bacillales</taxon>
        <taxon>Paenibacillaceae</taxon>
        <taxon>Brevibacillus</taxon>
    </lineage>
</organism>
<dbReference type="PRINTS" id="PR00080">
    <property type="entry name" value="SDRFAMILY"/>
</dbReference>
<dbReference type="InterPro" id="IPR002347">
    <property type="entry name" value="SDR_fam"/>
</dbReference>
<dbReference type="CDD" id="cd05233">
    <property type="entry name" value="SDR_c"/>
    <property type="match status" value="1"/>
</dbReference>
<keyword evidence="4" id="KW-1185">Reference proteome</keyword>
<protein>
    <submittedName>
        <fullName evidence="3">SDR family oxidoreductase</fullName>
    </submittedName>
</protein>
<dbReference type="NCBIfam" id="NF009466">
    <property type="entry name" value="PRK12826.1-2"/>
    <property type="match status" value="1"/>
</dbReference>
<name>A0ABX7FLI9_BRECH</name>
<dbReference type="PROSITE" id="PS00061">
    <property type="entry name" value="ADH_SHORT"/>
    <property type="match status" value="1"/>
</dbReference>
<dbReference type="InterPro" id="IPR020904">
    <property type="entry name" value="Sc_DH/Rdtase_CS"/>
</dbReference>
<comment type="similarity">
    <text evidence="1">Belongs to the short-chain dehydrogenases/reductases (SDR) family.</text>
</comment>
<dbReference type="NCBIfam" id="NF005559">
    <property type="entry name" value="PRK07231.1"/>
    <property type="match status" value="1"/>
</dbReference>
<proteinExistence type="inferred from homology"/>
<reference evidence="3 4" key="1">
    <citation type="submission" date="2021-01" db="EMBL/GenBank/DDBJ databases">
        <title>Identification of strong promoters based on the transcriptome of Brevibacillus choshinensis.</title>
        <authorList>
            <person name="Yao D."/>
            <person name="Zhang K."/>
            <person name="Wu J."/>
        </authorList>
    </citation>
    <scope>NUCLEOTIDE SEQUENCE [LARGE SCALE GENOMIC DNA]</scope>
    <source>
        <strain evidence="3 4">HPD31-SP3</strain>
    </source>
</reference>
<dbReference type="Proteomes" id="UP000596248">
    <property type="component" value="Chromosome"/>
</dbReference>
<keyword evidence="2" id="KW-0560">Oxidoreductase</keyword>